<dbReference type="RefSeq" id="WP_109708067.1">
    <property type="nucleotide sequence ID" value="NZ_QGDB01000015.1"/>
</dbReference>
<evidence type="ECO:0000313" key="1">
    <source>
        <dbReference type="EMBL" id="PWL16297.1"/>
    </source>
</evidence>
<gene>
    <name evidence="1" type="ORF">DKP76_18180</name>
</gene>
<sequence>MIKVRNKFVQIEDRSFEAGKWHEEGLRRAAVAIVVNNPLVGKYQEDLTEFVEASAELGAIVGDMLVEAMGSYPIQSYGKAGIVGINGELEHANMLLTTTFANPIRERIGGAVAWISSFTKVGVPGSSIDVPMNHKDAVYVRSHYGAMTVTLSNDVPHADEIALIFCAANRGRLNARVGGLKHEEVKAFDGLK</sequence>
<dbReference type="AlphaFoldDB" id="A0A316J323"/>
<dbReference type="SUPFAM" id="SSF160519">
    <property type="entry name" value="BB2672-like"/>
    <property type="match status" value="1"/>
</dbReference>
<reference evidence="1 2" key="1">
    <citation type="submission" date="2018-05" db="EMBL/GenBank/DDBJ databases">
        <title>Comparative genomic sequence analysis between strain HN4 and CCM 8460T (Falsochrobactrum ovis) will provide more evidence to prove that HN4 is a new species of Falsochrobactrum.</title>
        <authorList>
            <person name="Lyu W."/>
            <person name="Sun L."/>
            <person name="Yao L."/>
        </authorList>
    </citation>
    <scope>NUCLEOTIDE SEQUENCE [LARGE SCALE GENOMIC DNA]</scope>
    <source>
        <strain evidence="1 2">HN4</strain>
    </source>
</reference>
<accession>A0A316J323</accession>
<proteinExistence type="predicted"/>
<dbReference type="Gene3D" id="3.30.1330.110">
    <property type="entry name" value="BB2672"/>
    <property type="match status" value="1"/>
</dbReference>
<dbReference type="Proteomes" id="UP000245865">
    <property type="component" value="Unassembled WGS sequence"/>
</dbReference>
<dbReference type="OrthoDB" id="9803312at2"/>
<name>A0A316J323_9HYPH</name>
<evidence type="ECO:0000313" key="2">
    <source>
        <dbReference type="Proteomes" id="UP000245865"/>
    </source>
</evidence>
<dbReference type="Pfam" id="PF06684">
    <property type="entry name" value="AA_synth"/>
    <property type="match status" value="1"/>
</dbReference>
<protein>
    <submittedName>
        <fullName evidence="1">Peptide synthetase</fullName>
    </submittedName>
</protein>
<dbReference type="InterPro" id="IPR035936">
    <property type="entry name" value="BB2672"/>
</dbReference>
<dbReference type="InterPro" id="IPR009569">
    <property type="entry name" value="AA_synth_put"/>
</dbReference>
<keyword evidence="2" id="KW-1185">Reference proteome</keyword>
<organism evidence="1 2">
    <name type="scientific">Falsochrobactrum shanghaiense</name>
    <dbReference type="NCBI Taxonomy" id="2201899"/>
    <lineage>
        <taxon>Bacteria</taxon>
        <taxon>Pseudomonadati</taxon>
        <taxon>Pseudomonadota</taxon>
        <taxon>Alphaproteobacteria</taxon>
        <taxon>Hyphomicrobiales</taxon>
        <taxon>Brucellaceae</taxon>
        <taxon>Falsochrobactrum</taxon>
    </lineage>
</organism>
<dbReference type="EMBL" id="QGDB01000015">
    <property type="protein sequence ID" value="PWL16297.1"/>
    <property type="molecule type" value="Genomic_DNA"/>
</dbReference>
<comment type="caution">
    <text evidence="1">The sequence shown here is derived from an EMBL/GenBank/DDBJ whole genome shotgun (WGS) entry which is preliminary data.</text>
</comment>